<feature type="compositionally biased region" description="Basic and acidic residues" evidence="3">
    <location>
        <begin position="302"/>
        <end position="327"/>
    </location>
</feature>
<dbReference type="AlphaFoldDB" id="A0AAQ2C650"/>
<dbReference type="FunFam" id="3.40.50.300:FF:000011">
    <property type="entry name" value="Putative ABC transporter ATP-binding component"/>
    <property type="match status" value="1"/>
</dbReference>
<dbReference type="PANTHER" id="PTHR42855">
    <property type="entry name" value="ABC TRANSPORTER ATP-BINDING SUBUNIT"/>
    <property type="match status" value="1"/>
</dbReference>
<evidence type="ECO:0000256" key="3">
    <source>
        <dbReference type="SAM" id="MobiDB-lite"/>
    </source>
</evidence>
<dbReference type="InterPro" id="IPR051309">
    <property type="entry name" value="ABCF_ATPase"/>
</dbReference>
<proteinExistence type="predicted"/>
<name>A0AAQ2C650_9MICO</name>
<dbReference type="PROSITE" id="PS00211">
    <property type="entry name" value="ABC_TRANSPORTER_1"/>
    <property type="match status" value="1"/>
</dbReference>
<dbReference type="SUPFAM" id="SSF52540">
    <property type="entry name" value="P-loop containing nucleoside triphosphate hydrolases"/>
    <property type="match status" value="2"/>
</dbReference>
<dbReference type="RefSeq" id="WP_134366888.1">
    <property type="nucleotide sequence ID" value="NZ_SOFY01000053.1"/>
</dbReference>
<protein>
    <submittedName>
        <fullName evidence="5">ABC-F family ATP-binding cassette domain-containing protein</fullName>
    </submittedName>
</protein>
<evidence type="ECO:0000313" key="6">
    <source>
        <dbReference type="Proteomes" id="UP000297403"/>
    </source>
</evidence>
<reference evidence="5 6" key="1">
    <citation type="submission" date="2019-03" db="EMBL/GenBank/DDBJ databases">
        <title>Genomics of glacier-inhabiting Cryobacterium strains.</title>
        <authorList>
            <person name="Liu Q."/>
            <person name="Xin Y.-H."/>
        </authorList>
    </citation>
    <scope>NUCLEOTIDE SEQUENCE [LARGE SCALE GENOMIC DNA]</scope>
    <source>
        <strain evidence="6">TMT1-22</strain>
    </source>
</reference>
<dbReference type="Proteomes" id="UP000297403">
    <property type="component" value="Unassembled WGS sequence"/>
</dbReference>
<accession>A0AAQ2C650</accession>
<dbReference type="CDD" id="cd03221">
    <property type="entry name" value="ABCF_EF-3"/>
    <property type="match status" value="1"/>
</dbReference>
<dbReference type="InterPro" id="IPR003593">
    <property type="entry name" value="AAA+_ATPase"/>
</dbReference>
<keyword evidence="1" id="KW-0547">Nucleotide-binding</keyword>
<dbReference type="InterPro" id="IPR003439">
    <property type="entry name" value="ABC_transporter-like_ATP-bd"/>
</dbReference>
<dbReference type="GO" id="GO:0005524">
    <property type="term" value="F:ATP binding"/>
    <property type="evidence" value="ECO:0007669"/>
    <property type="project" value="UniProtKB-KW"/>
</dbReference>
<evidence type="ECO:0000256" key="2">
    <source>
        <dbReference type="ARBA" id="ARBA00022840"/>
    </source>
</evidence>
<keyword evidence="2 5" id="KW-0067">ATP-binding</keyword>
<dbReference type="PANTHER" id="PTHR42855:SF1">
    <property type="entry name" value="ABC TRANSPORTER DOMAIN-CONTAINING PROTEIN"/>
    <property type="match status" value="1"/>
</dbReference>
<organism evidence="5 6">
    <name type="scientific">Cryobacterium shii</name>
    <dbReference type="NCBI Taxonomy" id="1259235"/>
    <lineage>
        <taxon>Bacteria</taxon>
        <taxon>Bacillati</taxon>
        <taxon>Actinomycetota</taxon>
        <taxon>Actinomycetes</taxon>
        <taxon>Micrococcales</taxon>
        <taxon>Microbacteriaceae</taxon>
        <taxon>Cryobacterium</taxon>
    </lineage>
</organism>
<dbReference type="Pfam" id="PF00005">
    <property type="entry name" value="ABC_tran"/>
    <property type="match status" value="2"/>
</dbReference>
<feature type="domain" description="ABC transporter" evidence="4">
    <location>
        <begin position="5"/>
        <end position="269"/>
    </location>
</feature>
<sequence length="556" mass="59370">MTATLVAQGLAGGYAHRTLFDSLDLTVAPGDVVGVVGVNGSGKSTLLRLLAGLTEPQAGSVSLAPADAFVGWLPQELERLPGETVAGYLARRTGCTAATTEMDEAASALGDPAPTPRADGLDPADVYSVALERWLASGAADLDDRLPVVLADLGLALGTDLAENTLMTSLSGGQAARVGLAALLLSRFDIVLLDEPTNDLDLDGLERLEAFVRGLRGGVVLVSHDREFLARCVTRVLELDLAQGANRVFGGGYDSYLEERDTDRRHKREHYDEFAEKKADLVGRARTQREWSSQGVRNAMKKAPDNDKLRRKASSESSEKQAQKVRQMESRIARLEEVDEPRKEWQLEFTIGSAPRSSTVVSTLSNAVLHQGDFTLGPVSLQINAGERIGITGPNGAGKTTLLRALLGRQAPDAGTASLGSRVAIGEIDQARALLSGDAPLASAFEGLVPDLATAEVRTLLAKFGLKADHVNRAADDLSPGERTRAGLALLQARGVNLLVLDEPTNHLDLAAIEQLEQALEAYEGTLLLVTHDRRMLATVHTDRHWSVDRGTVTEA</sequence>
<evidence type="ECO:0000313" key="5">
    <source>
        <dbReference type="EMBL" id="TFC46175.1"/>
    </source>
</evidence>
<keyword evidence="6" id="KW-1185">Reference proteome</keyword>
<evidence type="ECO:0000256" key="1">
    <source>
        <dbReference type="ARBA" id="ARBA00022741"/>
    </source>
</evidence>
<dbReference type="PROSITE" id="PS50893">
    <property type="entry name" value="ABC_TRANSPORTER_2"/>
    <property type="match status" value="2"/>
</dbReference>
<gene>
    <name evidence="5" type="ORF">E3O49_10025</name>
</gene>
<dbReference type="EMBL" id="SOFY01000053">
    <property type="protein sequence ID" value="TFC46175.1"/>
    <property type="molecule type" value="Genomic_DNA"/>
</dbReference>
<dbReference type="InterPro" id="IPR027417">
    <property type="entry name" value="P-loop_NTPase"/>
</dbReference>
<dbReference type="SMART" id="SM00382">
    <property type="entry name" value="AAA"/>
    <property type="match status" value="2"/>
</dbReference>
<dbReference type="InterPro" id="IPR017871">
    <property type="entry name" value="ABC_transporter-like_CS"/>
</dbReference>
<evidence type="ECO:0000259" key="4">
    <source>
        <dbReference type="PROSITE" id="PS50893"/>
    </source>
</evidence>
<comment type="caution">
    <text evidence="5">The sequence shown here is derived from an EMBL/GenBank/DDBJ whole genome shotgun (WGS) entry which is preliminary data.</text>
</comment>
<feature type="region of interest" description="Disordered" evidence="3">
    <location>
        <begin position="285"/>
        <end position="327"/>
    </location>
</feature>
<dbReference type="Gene3D" id="3.40.50.300">
    <property type="entry name" value="P-loop containing nucleotide triphosphate hydrolases"/>
    <property type="match status" value="2"/>
</dbReference>
<feature type="domain" description="ABC transporter" evidence="4">
    <location>
        <begin position="355"/>
        <end position="556"/>
    </location>
</feature>
<dbReference type="GO" id="GO:0016887">
    <property type="term" value="F:ATP hydrolysis activity"/>
    <property type="evidence" value="ECO:0007669"/>
    <property type="project" value="InterPro"/>
</dbReference>